<name>A0A2W5AXX3_9CORY</name>
<evidence type="ECO:0000313" key="3">
    <source>
        <dbReference type="Proteomes" id="UP000249451"/>
    </source>
</evidence>
<reference evidence="2 3" key="1">
    <citation type="submission" date="2017-11" db="EMBL/GenBank/DDBJ databases">
        <title>Infants hospitalized years apart are colonized by the same room-sourced microbial strains.</title>
        <authorList>
            <person name="Brooks B."/>
            <person name="Olm M.R."/>
            <person name="Firek B.A."/>
            <person name="Baker R."/>
            <person name="Thomas B.C."/>
            <person name="Morowitz M.J."/>
            <person name="Banfield J.F."/>
        </authorList>
    </citation>
    <scope>NUCLEOTIDE SEQUENCE [LARGE SCALE GENOMIC DNA]</scope>
    <source>
        <strain evidence="2">S2_012_000_R3_87</strain>
    </source>
</reference>
<gene>
    <name evidence="2" type="ORF">DI609_11295</name>
</gene>
<keyword evidence="1" id="KW-1133">Transmembrane helix</keyword>
<protein>
    <submittedName>
        <fullName evidence="2">Uncharacterized protein</fullName>
    </submittedName>
</protein>
<organism evidence="2 3">
    <name type="scientific">Corynebacterium urealyticum</name>
    <dbReference type="NCBI Taxonomy" id="43771"/>
    <lineage>
        <taxon>Bacteria</taxon>
        <taxon>Bacillati</taxon>
        <taxon>Actinomycetota</taxon>
        <taxon>Actinomycetes</taxon>
        <taxon>Mycobacteriales</taxon>
        <taxon>Corynebacteriaceae</taxon>
        <taxon>Corynebacterium</taxon>
    </lineage>
</organism>
<keyword evidence="1" id="KW-0812">Transmembrane</keyword>
<dbReference type="Proteomes" id="UP000249451">
    <property type="component" value="Unassembled WGS sequence"/>
</dbReference>
<accession>A0A2W5AXX3</accession>
<evidence type="ECO:0000256" key="1">
    <source>
        <dbReference type="SAM" id="Phobius"/>
    </source>
</evidence>
<comment type="caution">
    <text evidence="2">The sequence shown here is derived from an EMBL/GenBank/DDBJ whole genome shotgun (WGS) entry which is preliminary data.</text>
</comment>
<sequence>MVASTPLQEENMGIGITLSMVGIFVAATVNSLSREHARIERGKEIIPGQHWDAVDFTRWA</sequence>
<evidence type="ECO:0000313" key="2">
    <source>
        <dbReference type="EMBL" id="PZO98196.1"/>
    </source>
</evidence>
<proteinExistence type="predicted"/>
<dbReference type="EMBL" id="QFNY01000314">
    <property type="protein sequence ID" value="PZO98196.1"/>
    <property type="molecule type" value="Genomic_DNA"/>
</dbReference>
<feature type="transmembrane region" description="Helical" evidence="1">
    <location>
        <begin position="12"/>
        <end position="33"/>
    </location>
</feature>
<keyword evidence="1" id="KW-0472">Membrane</keyword>
<dbReference type="AlphaFoldDB" id="A0A2W5AXX3"/>